<evidence type="ECO:0000313" key="11">
    <source>
        <dbReference type="EMBL" id="MCK7611020.1"/>
    </source>
</evidence>
<name>A0ABT0GQ78_9HYPH</name>
<feature type="transmembrane region" description="Helical" evidence="8">
    <location>
        <begin position="126"/>
        <end position="151"/>
    </location>
</feature>
<keyword evidence="2" id="KW-0813">Transport</keyword>
<feature type="transmembrane region" description="Helical" evidence="8">
    <location>
        <begin position="338"/>
        <end position="358"/>
    </location>
</feature>
<feature type="transmembrane region" description="Helical" evidence="8">
    <location>
        <begin position="283"/>
        <end position="302"/>
    </location>
</feature>
<proteinExistence type="predicted"/>
<feature type="transmembrane region" description="Helical" evidence="8">
    <location>
        <begin position="100"/>
        <end position="120"/>
    </location>
</feature>
<gene>
    <name evidence="11" type="ORF">M0H32_02505</name>
</gene>
<dbReference type="RefSeq" id="WP_248150278.1">
    <property type="nucleotide sequence ID" value="NZ_JALNMJ010000001.1"/>
</dbReference>
<dbReference type="InterPro" id="IPR035919">
    <property type="entry name" value="EAL_sf"/>
</dbReference>
<accession>A0ABT0GQ78</accession>
<dbReference type="SUPFAM" id="SSF141868">
    <property type="entry name" value="EAL domain-like"/>
    <property type="match status" value="1"/>
</dbReference>
<dbReference type="Gene3D" id="3.20.20.450">
    <property type="entry name" value="EAL domain"/>
    <property type="match status" value="1"/>
</dbReference>
<organism evidence="11 12">
    <name type="scientific">Roseibium sediminicola</name>
    <dbReference type="NCBI Taxonomy" id="2933272"/>
    <lineage>
        <taxon>Bacteria</taxon>
        <taxon>Pseudomonadati</taxon>
        <taxon>Pseudomonadota</taxon>
        <taxon>Alphaproteobacteria</taxon>
        <taxon>Hyphomicrobiales</taxon>
        <taxon>Stappiaceae</taxon>
        <taxon>Roseibium</taxon>
    </lineage>
</organism>
<evidence type="ECO:0000256" key="2">
    <source>
        <dbReference type="ARBA" id="ARBA00022448"/>
    </source>
</evidence>
<keyword evidence="3" id="KW-1003">Cell membrane</keyword>
<dbReference type="CDD" id="cd01948">
    <property type="entry name" value="EAL"/>
    <property type="match status" value="1"/>
</dbReference>
<evidence type="ECO:0000313" key="12">
    <source>
        <dbReference type="Proteomes" id="UP001431221"/>
    </source>
</evidence>
<dbReference type="Proteomes" id="UP001431221">
    <property type="component" value="Unassembled WGS sequence"/>
</dbReference>
<evidence type="ECO:0000259" key="10">
    <source>
        <dbReference type="PROSITE" id="PS51105"/>
    </source>
</evidence>
<reference evidence="11" key="1">
    <citation type="submission" date="2022-04" db="EMBL/GenBank/DDBJ databases">
        <title>Roseibium sp. CAU 1639 isolated from mud.</title>
        <authorList>
            <person name="Kim W."/>
        </authorList>
    </citation>
    <scope>NUCLEOTIDE SEQUENCE</scope>
    <source>
        <strain evidence="11">CAU 1639</strain>
    </source>
</reference>
<dbReference type="InterPro" id="IPR004501">
    <property type="entry name" value="PTS_EIIC_3"/>
</dbReference>
<dbReference type="Pfam" id="PF00563">
    <property type="entry name" value="EAL"/>
    <property type="match status" value="1"/>
</dbReference>
<dbReference type="EMBL" id="JALNMJ010000001">
    <property type="protein sequence ID" value="MCK7611020.1"/>
    <property type="molecule type" value="Genomic_DNA"/>
</dbReference>
<dbReference type="InterPro" id="IPR003352">
    <property type="entry name" value="PTS_EIIC"/>
</dbReference>
<feature type="domain" description="EAL" evidence="9">
    <location>
        <begin position="453"/>
        <end position="707"/>
    </location>
</feature>
<keyword evidence="6 8" id="KW-1133">Transmembrane helix</keyword>
<feature type="domain" description="PTS EIIC type-3" evidence="10">
    <location>
        <begin position="1"/>
        <end position="407"/>
    </location>
</feature>
<protein>
    <submittedName>
        <fullName evidence="11">EAL domain-containing protein</fullName>
    </submittedName>
</protein>
<sequence>MKIDVIGFADVLSRIPMLNALQRGLALTLPLIMVGALALLFQHPPFPELKPFFAILFGPQFDTVLSILVSSTFGIAALLAMCGYAYVYSNLRNTRESTPIASPVLVVMVTVTCFFVLVAPTEQATLQAAISLSFGLPVALLVAIGSTEVFLRLARMQVLRIKSKSIGQEGMIGDVFTIMPAAGLTIILFAILKAVLLSLGSTDVVADLNGTLAKTLTSGADTLGFGLTYIIVSQVFWLFGIHGPNVLQAVQDLQMAPASIANNIAVIDGKPPEFIFTSQFFDLLHMGGSGATLGLIIAMLLVSRSPSTRNFALLAALPALCNVNEPLLYGLPIVLNPIFALPFLLVPVVNTIVMYLAMSTDFMPLTGHQVAWTTPAIINGYAVTGSVNGALVQALCLLISVVVYAPFVRLSERVAALKGQAALQSLLVITEQGDNRSAGKRLLSRTGDLGRLALSLAGDLEIAVKRRGHLFLEYQPQICLRSGRAFGAEALLRWDHPVHGRIPPPVIIQLAEDLGIMPELGDFVLDLACAQRKDWQGSVPDDFMIAVNVAPAQILSGTLDQRVFARLDAHFLPTHVLMLEITESTMLIPDDAALASLERMREHGVRIALDDFGMGHTSLRYLRALPLDEVKIDRSLTQSDQGEVSGHIISSILDLSRSLDFSTVVEGVESEDQLARLQRLGCTRFQGYFFSRPQAPDQCLAFIRSLAEKAERAA</sequence>
<comment type="caution">
    <text evidence="11">The sequence shown here is derived from an EMBL/GenBank/DDBJ whole genome shotgun (WGS) entry which is preliminary data.</text>
</comment>
<feature type="transmembrane region" description="Helical" evidence="8">
    <location>
        <begin position="63"/>
        <end position="88"/>
    </location>
</feature>
<dbReference type="InterPro" id="IPR050706">
    <property type="entry name" value="Cyclic-di-GMP_PDE-like"/>
</dbReference>
<evidence type="ECO:0000259" key="9">
    <source>
        <dbReference type="PROSITE" id="PS50883"/>
    </source>
</evidence>
<keyword evidence="12" id="KW-1185">Reference proteome</keyword>
<comment type="subcellular location">
    <subcellularLocation>
        <location evidence="1">Cell membrane</location>
        <topology evidence="1">Multi-pass membrane protein</topology>
    </subcellularLocation>
</comment>
<evidence type="ECO:0000256" key="3">
    <source>
        <dbReference type="ARBA" id="ARBA00022475"/>
    </source>
</evidence>
<evidence type="ECO:0000256" key="8">
    <source>
        <dbReference type="SAM" id="Phobius"/>
    </source>
</evidence>
<dbReference type="PROSITE" id="PS50883">
    <property type="entry name" value="EAL"/>
    <property type="match status" value="1"/>
</dbReference>
<keyword evidence="4" id="KW-0762">Sugar transport</keyword>
<feature type="transmembrane region" description="Helical" evidence="8">
    <location>
        <begin position="390"/>
        <end position="408"/>
    </location>
</feature>
<evidence type="ECO:0000256" key="7">
    <source>
        <dbReference type="ARBA" id="ARBA00023136"/>
    </source>
</evidence>
<feature type="transmembrane region" description="Helical" evidence="8">
    <location>
        <begin position="24"/>
        <end position="43"/>
    </location>
</feature>
<dbReference type="SMART" id="SM00052">
    <property type="entry name" value="EAL"/>
    <property type="match status" value="1"/>
</dbReference>
<dbReference type="InterPro" id="IPR001633">
    <property type="entry name" value="EAL_dom"/>
</dbReference>
<evidence type="ECO:0000256" key="1">
    <source>
        <dbReference type="ARBA" id="ARBA00004651"/>
    </source>
</evidence>
<keyword evidence="5 8" id="KW-0812">Transmembrane</keyword>
<feature type="transmembrane region" description="Helical" evidence="8">
    <location>
        <begin position="172"/>
        <end position="192"/>
    </location>
</feature>
<evidence type="ECO:0000256" key="5">
    <source>
        <dbReference type="ARBA" id="ARBA00022692"/>
    </source>
</evidence>
<evidence type="ECO:0000256" key="4">
    <source>
        <dbReference type="ARBA" id="ARBA00022597"/>
    </source>
</evidence>
<dbReference type="PANTHER" id="PTHR33121">
    <property type="entry name" value="CYCLIC DI-GMP PHOSPHODIESTERASE PDEF"/>
    <property type="match status" value="1"/>
</dbReference>
<dbReference type="PANTHER" id="PTHR33121:SF79">
    <property type="entry name" value="CYCLIC DI-GMP PHOSPHODIESTERASE PDED-RELATED"/>
    <property type="match status" value="1"/>
</dbReference>
<dbReference type="PROSITE" id="PS51105">
    <property type="entry name" value="PTS_EIIC_TYPE_3"/>
    <property type="match status" value="1"/>
</dbReference>
<keyword evidence="7 8" id="KW-0472">Membrane</keyword>
<evidence type="ECO:0000256" key="6">
    <source>
        <dbReference type="ARBA" id="ARBA00022989"/>
    </source>
</evidence>
<dbReference type="Pfam" id="PF02378">
    <property type="entry name" value="PTS_EIIC"/>
    <property type="match status" value="1"/>
</dbReference>